<organism evidence="1 2">
    <name type="scientific">Cupriavidus oxalaticus</name>
    <dbReference type="NCBI Taxonomy" id="96344"/>
    <lineage>
        <taxon>Bacteria</taxon>
        <taxon>Pseudomonadati</taxon>
        <taxon>Pseudomonadota</taxon>
        <taxon>Betaproteobacteria</taxon>
        <taxon>Burkholderiales</taxon>
        <taxon>Burkholderiaceae</taxon>
        <taxon>Cupriavidus</taxon>
    </lineage>
</organism>
<reference evidence="1 2" key="1">
    <citation type="submission" date="2018-09" db="EMBL/GenBank/DDBJ databases">
        <title>Complete genome sequence of Cupriavidus oxalaticus T2, a bacterium capable of phenol tolerance and degradation.</title>
        <authorList>
            <person name="Yan J."/>
        </authorList>
    </citation>
    <scope>NUCLEOTIDE SEQUENCE [LARGE SCALE GENOMIC DNA]</scope>
    <source>
        <strain evidence="1 2">T2</strain>
    </source>
</reference>
<dbReference type="AlphaFoldDB" id="A0A5P3VNY9"/>
<dbReference type="EMBL" id="CP032519">
    <property type="protein sequence ID" value="QEZ47092.1"/>
    <property type="molecule type" value="Genomic_DNA"/>
</dbReference>
<accession>A0A5P3VNY9</accession>
<sequence length="60" mass="6935">MIWSFAFMSGLTTLRGWVKQGIRDAHRRRAAPLQCDGLSWSGQRGPHCLRQIKPALRRMQ</sequence>
<dbReference type="Proteomes" id="UP000325743">
    <property type="component" value="Chromosome 2"/>
</dbReference>
<evidence type="ECO:0000313" key="2">
    <source>
        <dbReference type="Proteomes" id="UP000325743"/>
    </source>
</evidence>
<gene>
    <name evidence="1" type="ORF">D2917_23265</name>
</gene>
<protein>
    <submittedName>
        <fullName evidence="1">Uncharacterized protein</fullName>
    </submittedName>
</protein>
<proteinExistence type="predicted"/>
<evidence type="ECO:0000313" key="1">
    <source>
        <dbReference type="EMBL" id="QEZ47092.1"/>
    </source>
</evidence>
<name>A0A5P3VNY9_9BURK</name>